<protein>
    <recommendedName>
        <fullName evidence="10">Transcription elongation factor 1 homolog</fullName>
    </recommendedName>
</protein>
<proteinExistence type="inferred from homology"/>
<evidence type="ECO:0000313" key="13">
    <source>
        <dbReference type="Proteomes" id="UP000054485"/>
    </source>
</evidence>
<comment type="similarity">
    <text evidence="3 10">Belongs to the ELOF1 family.</text>
</comment>
<dbReference type="GO" id="GO:0000993">
    <property type="term" value="F:RNA polymerase II complex binding"/>
    <property type="evidence" value="ECO:0007669"/>
    <property type="project" value="TreeGrafter"/>
</dbReference>
<keyword evidence="4 10" id="KW-0479">Metal-binding</keyword>
<dbReference type="SUPFAM" id="SSF57783">
    <property type="entry name" value="Zinc beta-ribbon"/>
    <property type="match status" value="1"/>
</dbReference>
<dbReference type="OrthoDB" id="445983at2759"/>
<evidence type="ECO:0000256" key="2">
    <source>
        <dbReference type="ARBA" id="ARBA00004123"/>
    </source>
</evidence>
<evidence type="ECO:0000313" key="12">
    <source>
        <dbReference type="EMBL" id="KIK47066.1"/>
    </source>
</evidence>
<reference evidence="12 13" key="1">
    <citation type="submission" date="2014-04" db="EMBL/GenBank/DDBJ databases">
        <authorList>
            <consortium name="DOE Joint Genome Institute"/>
            <person name="Kuo A."/>
            <person name="Ruytinx J."/>
            <person name="Rineau F."/>
            <person name="Colpaert J."/>
            <person name="Kohler A."/>
            <person name="Nagy L.G."/>
            <person name="Floudas D."/>
            <person name="Copeland A."/>
            <person name="Barry K.W."/>
            <person name="Cichocki N."/>
            <person name="Veneault-Fourrey C."/>
            <person name="LaButti K."/>
            <person name="Lindquist E.A."/>
            <person name="Lipzen A."/>
            <person name="Lundell T."/>
            <person name="Morin E."/>
            <person name="Murat C."/>
            <person name="Sun H."/>
            <person name="Tunlid A."/>
            <person name="Henrissat B."/>
            <person name="Grigoriev I.V."/>
            <person name="Hibbett D.S."/>
            <person name="Martin F."/>
            <person name="Nordberg H.P."/>
            <person name="Cantor M.N."/>
            <person name="Hua S.X."/>
        </authorList>
    </citation>
    <scope>NUCLEOTIDE SEQUENCE [LARGE SCALE GENOMIC DNA]</scope>
    <source>
        <strain evidence="12 13">UH-Slu-Lm8-n1</strain>
    </source>
</reference>
<keyword evidence="7 10" id="KW-0805">Transcription regulation</keyword>
<name>A0A0D0AZD7_9AGAM</name>
<comment type="subcellular location">
    <subcellularLocation>
        <location evidence="2 10">Nucleus</location>
    </subcellularLocation>
</comment>
<dbReference type="GO" id="GO:0008270">
    <property type="term" value="F:zinc ion binding"/>
    <property type="evidence" value="ECO:0007669"/>
    <property type="project" value="UniProtKB-KW"/>
</dbReference>
<dbReference type="InParanoid" id="A0A0D0AZD7"/>
<evidence type="ECO:0000256" key="4">
    <source>
        <dbReference type="ARBA" id="ARBA00022723"/>
    </source>
</evidence>
<sequence length="113" mass="12489">MGKRKKSSRKPAAATAARRREPLDTAFTCLFCHHDKSVTVRVDRKEGIAQLVCRVCDQRYQSKVNHLTEPVDIYSEWLDAADAAQKEDHGTRRPAASSSRPAPAPPSVGSDDD</sequence>
<gene>
    <name evidence="12" type="ORF">CY34DRAFT_799761</name>
</gene>
<accession>A0A0D0AZD7</accession>
<dbReference type="FunFam" id="2.20.25.190:FF:000001">
    <property type="entry name" value="Transcription elongation factor 1 homolog"/>
    <property type="match status" value="1"/>
</dbReference>
<evidence type="ECO:0000256" key="3">
    <source>
        <dbReference type="ARBA" id="ARBA00009730"/>
    </source>
</evidence>
<organism evidence="12 13">
    <name type="scientific">Suillus luteus UH-Slu-Lm8-n1</name>
    <dbReference type="NCBI Taxonomy" id="930992"/>
    <lineage>
        <taxon>Eukaryota</taxon>
        <taxon>Fungi</taxon>
        <taxon>Dikarya</taxon>
        <taxon>Basidiomycota</taxon>
        <taxon>Agaricomycotina</taxon>
        <taxon>Agaricomycetes</taxon>
        <taxon>Agaricomycetidae</taxon>
        <taxon>Boletales</taxon>
        <taxon>Suillineae</taxon>
        <taxon>Suillaceae</taxon>
        <taxon>Suillus</taxon>
    </lineage>
</organism>
<dbReference type="InterPro" id="IPR007808">
    <property type="entry name" value="Elf1"/>
</dbReference>
<dbReference type="EMBL" id="KN835151">
    <property type="protein sequence ID" value="KIK47066.1"/>
    <property type="molecule type" value="Genomic_DNA"/>
</dbReference>
<dbReference type="Pfam" id="PF05129">
    <property type="entry name" value="Zn_ribbon_Elf1"/>
    <property type="match status" value="1"/>
</dbReference>
<evidence type="ECO:0000256" key="5">
    <source>
        <dbReference type="ARBA" id="ARBA00022771"/>
    </source>
</evidence>
<feature type="region of interest" description="Disordered" evidence="11">
    <location>
        <begin position="82"/>
        <end position="113"/>
    </location>
</feature>
<reference evidence="13" key="2">
    <citation type="submission" date="2015-01" db="EMBL/GenBank/DDBJ databases">
        <title>Evolutionary Origins and Diversification of the Mycorrhizal Mutualists.</title>
        <authorList>
            <consortium name="DOE Joint Genome Institute"/>
            <consortium name="Mycorrhizal Genomics Consortium"/>
            <person name="Kohler A."/>
            <person name="Kuo A."/>
            <person name="Nagy L.G."/>
            <person name="Floudas D."/>
            <person name="Copeland A."/>
            <person name="Barry K.W."/>
            <person name="Cichocki N."/>
            <person name="Veneault-Fourrey C."/>
            <person name="LaButti K."/>
            <person name="Lindquist E.A."/>
            <person name="Lipzen A."/>
            <person name="Lundell T."/>
            <person name="Morin E."/>
            <person name="Murat C."/>
            <person name="Riley R."/>
            <person name="Ohm R."/>
            <person name="Sun H."/>
            <person name="Tunlid A."/>
            <person name="Henrissat B."/>
            <person name="Grigoriev I.V."/>
            <person name="Hibbett D.S."/>
            <person name="Martin F."/>
        </authorList>
    </citation>
    <scope>NUCLEOTIDE SEQUENCE [LARGE SCALE GENOMIC DNA]</scope>
    <source>
        <strain evidence="13">UH-Slu-Lm8-n1</strain>
    </source>
</reference>
<evidence type="ECO:0000256" key="1">
    <source>
        <dbReference type="ARBA" id="ARBA00003357"/>
    </source>
</evidence>
<evidence type="ECO:0000256" key="11">
    <source>
        <dbReference type="SAM" id="MobiDB-lite"/>
    </source>
</evidence>
<keyword evidence="6 10" id="KW-0862">Zinc</keyword>
<dbReference type="Gene3D" id="2.20.25.190">
    <property type="match status" value="1"/>
</dbReference>
<keyword evidence="8 10" id="KW-0804">Transcription</keyword>
<dbReference type="Proteomes" id="UP000054485">
    <property type="component" value="Unassembled WGS sequence"/>
</dbReference>
<keyword evidence="5 10" id="KW-0863">Zinc-finger</keyword>
<keyword evidence="9 10" id="KW-0539">Nucleus</keyword>
<dbReference type="STRING" id="930992.A0A0D0AZD7"/>
<dbReference type="InterPro" id="IPR038567">
    <property type="entry name" value="T_Elf1_sf"/>
</dbReference>
<dbReference type="PANTHER" id="PTHR20934:SF0">
    <property type="entry name" value="TRANSCRIPTION ELONGATION FACTOR 1 HOMOLOG"/>
    <property type="match status" value="1"/>
</dbReference>
<evidence type="ECO:0000256" key="10">
    <source>
        <dbReference type="RuleBase" id="RU364033"/>
    </source>
</evidence>
<dbReference type="PANTHER" id="PTHR20934">
    <property type="entry name" value="TRANSCRIPTION ELONGATION FACTOR 1 HOMOLOG"/>
    <property type="match status" value="1"/>
</dbReference>
<evidence type="ECO:0000256" key="8">
    <source>
        <dbReference type="ARBA" id="ARBA00023163"/>
    </source>
</evidence>
<evidence type="ECO:0000256" key="7">
    <source>
        <dbReference type="ARBA" id="ARBA00023015"/>
    </source>
</evidence>
<dbReference type="AlphaFoldDB" id="A0A0D0AZD7"/>
<dbReference type="GO" id="GO:0008023">
    <property type="term" value="C:transcription elongation factor complex"/>
    <property type="evidence" value="ECO:0007669"/>
    <property type="project" value="TreeGrafter"/>
</dbReference>
<comment type="function">
    <text evidence="1 10">Transcription elongation factor implicated in the maintenance of proper chromatin structure in actively transcribed regions.</text>
</comment>
<evidence type="ECO:0000256" key="9">
    <source>
        <dbReference type="ARBA" id="ARBA00023242"/>
    </source>
</evidence>
<dbReference type="FunCoup" id="A0A0D0AZD7">
    <property type="interactions" value="201"/>
</dbReference>
<dbReference type="HOGENOM" id="CLU_105983_2_2_1"/>
<dbReference type="GO" id="GO:0006368">
    <property type="term" value="P:transcription elongation by RNA polymerase II"/>
    <property type="evidence" value="ECO:0007669"/>
    <property type="project" value="TreeGrafter"/>
</dbReference>
<evidence type="ECO:0000256" key="6">
    <source>
        <dbReference type="ARBA" id="ARBA00022833"/>
    </source>
</evidence>
<keyword evidence="13" id="KW-1185">Reference proteome</keyword>